<feature type="transmembrane region" description="Helical" evidence="8">
    <location>
        <begin position="207"/>
        <end position="228"/>
    </location>
</feature>
<dbReference type="Proteomes" id="UP000231579">
    <property type="component" value="Unassembled WGS sequence"/>
</dbReference>
<comment type="subcellular location">
    <subcellularLocation>
        <location evidence="1">Cell membrane</location>
        <topology evidence="1">Multi-pass membrane protein</topology>
    </subcellularLocation>
</comment>
<evidence type="ECO:0000256" key="1">
    <source>
        <dbReference type="ARBA" id="ARBA00004651"/>
    </source>
</evidence>
<comment type="caution">
    <text evidence="10">The sequence shown here is derived from an EMBL/GenBank/DDBJ whole genome shotgun (WGS) entry which is preliminary data.</text>
</comment>
<feature type="transmembrane region" description="Helical" evidence="8">
    <location>
        <begin position="92"/>
        <end position="110"/>
    </location>
</feature>
<evidence type="ECO:0000313" key="10">
    <source>
        <dbReference type="EMBL" id="PJE70350.1"/>
    </source>
</evidence>
<accession>A0A2M8L7X8</accession>
<feature type="transmembrane region" description="Helical" evidence="8">
    <location>
        <begin position="320"/>
        <end position="337"/>
    </location>
</feature>
<feature type="transmembrane region" description="Helical" evidence="8">
    <location>
        <begin position="349"/>
        <end position="370"/>
    </location>
</feature>
<reference evidence="11" key="1">
    <citation type="submission" date="2017-09" db="EMBL/GenBank/DDBJ databases">
        <title>Depth-based differentiation of microbial function through sediment-hosted aquifers and enrichment of novel symbionts in the deep terrestrial subsurface.</title>
        <authorList>
            <person name="Probst A.J."/>
            <person name="Ladd B."/>
            <person name="Jarett J.K."/>
            <person name="Geller-Mcgrath D.E."/>
            <person name="Sieber C.M.K."/>
            <person name="Emerson J.B."/>
            <person name="Anantharaman K."/>
            <person name="Thomas B.C."/>
            <person name="Malmstrom R."/>
            <person name="Stieglmeier M."/>
            <person name="Klingl A."/>
            <person name="Woyke T."/>
            <person name="Ryan C.M."/>
            <person name="Banfield J.F."/>
        </authorList>
    </citation>
    <scope>NUCLEOTIDE SEQUENCE [LARGE SCALE GENOMIC DNA]</scope>
</reference>
<protein>
    <recommendedName>
        <fullName evidence="9">Glycosyltransferase RgtA/B/C/D-like domain-containing protein</fullName>
    </recommendedName>
</protein>
<evidence type="ECO:0000256" key="2">
    <source>
        <dbReference type="ARBA" id="ARBA00022475"/>
    </source>
</evidence>
<keyword evidence="7 8" id="KW-0472">Membrane</keyword>
<name>A0A2M8L7X8_9BACT</name>
<evidence type="ECO:0000256" key="7">
    <source>
        <dbReference type="ARBA" id="ARBA00023136"/>
    </source>
</evidence>
<proteinExistence type="predicted"/>
<keyword evidence="5 8" id="KW-0812">Transmembrane</keyword>
<dbReference type="Pfam" id="PF13231">
    <property type="entry name" value="PMT_2"/>
    <property type="match status" value="1"/>
</dbReference>
<dbReference type="GO" id="GO:0016763">
    <property type="term" value="F:pentosyltransferase activity"/>
    <property type="evidence" value="ECO:0007669"/>
    <property type="project" value="TreeGrafter"/>
</dbReference>
<feature type="transmembrane region" description="Helical" evidence="8">
    <location>
        <begin position="116"/>
        <end position="133"/>
    </location>
</feature>
<keyword evidence="3" id="KW-0328">Glycosyltransferase</keyword>
<organism evidence="10 11">
    <name type="scientific">Candidatus Shapirobacteria bacterium CG10_big_fil_rev_8_21_14_0_10_48_15</name>
    <dbReference type="NCBI Taxonomy" id="1974484"/>
    <lineage>
        <taxon>Bacteria</taxon>
        <taxon>Candidatus Shapironibacteriota</taxon>
    </lineage>
</organism>
<evidence type="ECO:0000256" key="4">
    <source>
        <dbReference type="ARBA" id="ARBA00022679"/>
    </source>
</evidence>
<dbReference type="InterPro" id="IPR050297">
    <property type="entry name" value="LipidA_mod_glycosyltrf_83"/>
</dbReference>
<dbReference type="PANTHER" id="PTHR33908:SF11">
    <property type="entry name" value="MEMBRANE PROTEIN"/>
    <property type="match status" value="1"/>
</dbReference>
<feature type="transmembrane region" description="Helical" evidence="8">
    <location>
        <begin position="140"/>
        <end position="159"/>
    </location>
</feature>
<feature type="domain" description="Glycosyltransferase RgtA/B/C/D-like" evidence="9">
    <location>
        <begin position="67"/>
        <end position="224"/>
    </location>
</feature>
<evidence type="ECO:0000256" key="6">
    <source>
        <dbReference type="ARBA" id="ARBA00022989"/>
    </source>
</evidence>
<gene>
    <name evidence="10" type="ORF">COU97_00095</name>
</gene>
<dbReference type="PANTHER" id="PTHR33908">
    <property type="entry name" value="MANNOSYLTRANSFERASE YKCB-RELATED"/>
    <property type="match status" value="1"/>
</dbReference>
<feature type="transmembrane region" description="Helical" evidence="8">
    <location>
        <begin position="165"/>
        <end position="195"/>
    </location>
</feature>
<sequence>MFFKVAAKQKNCLTVFLVLIAFFLASRLTNLTQWPIFVDEAIYLRWAQIAQNDANWRFISLVDGKQPLFVWLTMVMMEAVADPLVAGRLVSVLTGLASMLIIGILGWVLFRSRRLAFLASLLYLVFPFALVYDRMALMDGLVGTWTLLSLLLAVLLVKYRRLDVALLLGAALGGGILTKSSGFLNIYFLPLTLLIFDWQSQRRWRRLVKWAGLALLAVIISQVIYSVLRLSPFFHIIEQKNAFFVHPLSEWLEHPFDFLRSNFRGLLNWLISYLTWPVFALAVGSFGLDKKQFWPKALLFLWFLAPFSALTLFGKTLYPRFIFFMSLPLLLLAAWSLETITRRLKNNRLSILIGLLFFILPLRLDFQVLFQPEKAAIARSDQDQYIRSWPAGYGVKEIVAWAKKEAENKKIFIATEGTFGLMPASLELYLWDNPNVEIKGFFPVNEIPAAVLDKAAKIPTFFVFNETVAVPGSWPLKLVAEYPRPDPRFSMRLYQVRADY</sequence>
<dbReference type="AlphaFoldDB" id="A0A2M8L7X8"/>
<evidence type="ECO:0000256" key="5">
    <source>
        <dbReference type="ARBA" id="ARBA00022692"/>
    </source>
</evidence>
<dbReference type="EMBL" id="PFEM01000003">
    <property type="protein sequence ID" value="PJE70350.1"/>
    <property type="molecule type" value="Genomic_DNA"/>
</dbReference>
<keyword evidence="6 8" id="KW-1133">Transmembrane helix</keyword>
<evidence type="ECO:0000259" key="9">
    <source>
        <dbReference type="Pfam" id="PF13231"/>
    </source>
</evidence>
<keyword evidence="4" id="KW-0808">Transferase</keyword>
<dbReference type="InterPro" id="IPR038731">
    <property type="entry name" value="RgtA/B/C-like"/>
</dbReference>
<dbReference type="GO" id="GO:0005886">
    <property type="term" value="C:plasma membrane"/>
    <property type="evidence" value="ECO:0007669"/>
    <property type="project" value="UniProtKB-SubCell"/>
</dbReference>
<dbReference type="GO" id="GO:0009103">
    <property type="term" value="P:lipopolysaccharide biosynthetic process"/>
    <property type="evidence" value="ECO:0007669"/>
    <property type="project" value="UniProtKB-ARBA"/>
</dbReference>
<evidence type="ECO:0000313" key="11">
    <source>
        <dbReference type="Proteomes" id="UP000231579"/>
    </source>
</evidence>
<evidence type="ECO:0000256" key="3">
    <source>
        <dbReference type="ARBA" id="ARBA00022676"/>
    </source>
</evidence>
<feature type="transmembrane region" description="Helical" evidence="8">
    <location>
        <begin position="266"/>
        <end position="288"/>
    </location>
</feature>
<keyword evidence="2" id="KW-1003">Cell membrane</keyword>
<feature type="transmembrane region" description="Helical" evidence="8">
    <location>
        <begin position="297"/>
        <end position="314"/>
    </location>
</feature>
<evidence type="ECO:0000256" key="8">
    <source>
        <dbReference type="SAM" id="Phobius"/>
    </source>
</evidence>